<protein>
    <submittedName>
        <fullName evidence="2">Uncharacterized protein</fullName>
    </submittedName>
</protein>
<proteinExistence type="predicted"/>
<feature type="transmembrane region" description="Helical" evidence="1">
    <location>
        <begin position="34"/>
        <end position="53"/>
    </location>
</feature>
<sequence>MKPVESPTQIPRFFLVCDRSLTQQQESVMRQRKLLLIALLMTSALFTIVLTSLPQLSKLFLGKAYHSQMLQTLSPLVVPPSAPEATPIVVQIQQPEGASHLTVQIVTTPAQPSAAMGIPSTNSNPAYNQVPTIILKTVSGEPPVKLSEQVIKPEPGLASGCALN</sequence>
<gene>
    <name evidence="2" type="ORF">HJG54_16525</name>
</gene>
<dbReference type="AlphaFoldDB" id="A0AA96WFJ3"/>
<organism evidence="2">
    <name type="scientific">Leptolyngbya sp. NK1-12</name>
    <dbReference type="NCBI Taxonomy" id="2547451"/>
    <lineage>
        <taxon>Bacteria</taxon>
        <taxon>Bacillati</taxon>
        <taxon>Cyanobacteriota</taxon>
        <taxon>Cyanophyceae</taxon>
        <taxon>Leptolyngbyales</taxon>
        <taxon>Leptolyngbyaceae</taxon>
        <taxon>Leptolyngbya group</taxon>
        <taxon>Leptolyngbya</taxon>
    </lineage>
</organism>
<dbReference type="RefSeq" id="WP_316430048.1">
    <property type="nucleotide sequence ID" value="NZ_CP053586.1"/>
</dbReference>
<accession>A0AA96WFJ3</accession>
<keyword evidence="1" id="KW-0472">Membrane</keyword>
<keyword evidence="1" id="KW-1133">Transmembrane helix</keyword>
<dbReference type="EMBL" id="CP053586">
    <property type="protein sequence ID" value="WNZ24304.1"/>
    <property type="molecule type" value="Genomic_DNA"/>
</dbReference>
<keyword evidence="1" id="KW-0812">Transmembrane</keyword>
<evidence type="ECO:0000256" key="1">
    <source>
        <dbReference type="SAM" id="Phobius"/>
    </source>
</evidence>
<reference evidence="2" key="1">
    <citation type="submission" date="2020-05" db="EMBL/GenBank/DDBJ databases">
        <authorList>
            <person name="Zhu T."/>
            <person name="Keshari N."/>
            <person name="Lu X."/>
        </authorList>
    </citation>
    <scope>NUCLEOTIDE SEQUENCE</scope>
    <source>
        <strain evidence="2">NK1-12</strain>
    </source>
</reference>
<name>A0AA96WFJ3_9CYAN</name>
<evidence type="ECO:0000313" key="2">
    <source>
        <dbReference type="EMBL" id="WNZ24304.1"/>
    </source>
</evidence>